<accession>X7YR77</accession>
<protein>
    <submittedName>
        <fullName evidence="3">ROS/MUCR transcriptional regulator family protein</fullName>
    </submittedName>
</protein>
<evidence type="ECO:0000313" key="3">
    <source>
        <dbReference type="EMBL" id="EUA09722.1"/>
    </source>
</evidence>
<evidence type="ECO:0000256" key="1">
    <source>
        <dbReference type="ARBA" id="ARBA00007031"/>
    </source>
</evidence>
<comment type="similarity">
    <text evidence="1">Belongs to the ros/MucR family.</text>
</comment>
<feature type="compositionally biased region" description="Basic and acidic residues" evidence="2">
    <location>
        <begin position="86"/>
        <end position="96"/>
    </location>
</feature>
<feature type="region of interest" description="Disordered" evidence="2">
    <location>
        <begin position="136"/>
        <end position="164"/>
    </location>
</feature>
<evidence type="ECO:0000313" key="4">
    <source>
        <dbReference type="Proteomes" id="UP000020561"/>
    </source>
</evidence>
<feature type="region of interest" description="Disordered" evidence="2">
    <location>
        <begin position="86"/>
        <end position="113"/>
    </location>
</feature>
<dbReference type="AlphaFoldDB" id="X7YR77"/>
<dbReference type="GO" id="GO:0003677">
    <property type="term" value="F:DNA binding"/>
    <property type="evidence" value="ECO:0007669"/>
    <property type="project" value="InterPro"/>
</dbReference>
<proteinExistence type="inferred from homology"/>
<sequence>MRVGDRDGHGAFGQLTTDENGHLVCHECGRAFLHLATHAMRTHGLSGAQYRARHGLELTAVLIAGEIRQKMSQAWELHRDEHVANLDRSRNPDRARAQMRPRSQWPAASRVRRSAALSAKRGRLLTDDEMRQLGDDLPLQTVVRSGARPAGRRPDDHRHVDQPQLRPLRVLDLSAAVPVPRTG</sequence>
<dbReference type="GO" id="GO:0008270">
    <property type="term" value="F:zinc ion binding"/>
    <property type="evidence" value="ECO:0007669"/>
    <property type="project" value="InterPro"/>
</dbReference>
<dbReference type="GO" id="GO:0006355">
    <property type="term" value="P:regulation of DNA-templated transcription"/>
    <property type="evidence" value="ECO:0007669"/>
    <property type="project" value="InterPro"/>
</dbReference>
<dbReference type="EMBL" id="JAOA01000013">
    <property type="protein sequence ID" value="EUA09722.1"/>
    <property type="molecule type" value="Genomic_DNA"/>
</dbReference>
<dbReference type="Proteomes" id="UP000020561">
    <property type="component" value="Unassembled WGS sequence"/>
</dbReference>
<comment type="caution">
    <text evidence="3">The sequence shown here is derived from an EMBL/GenBank/DDBJ whole genome shotgun (WGS) entry which is preliminary data.</text>
</comment>
<dbReference type="Gene3D" id="1.10.10.1550">
    <property type="entry name" value="ROS/MUCR transcriptional regulator protein"/>
    <property type="match status" value="1"/>
</dbReference>
<evidence type="ECO:0000256" key="2">
    <source>
        <dbReference type="SAM" id="MobiDB-lite"/>
    </source>
</evidence>
<gene>
    <name evidence="3" type="ORF">I545_5944</name>
</gene>
<feature type="compositionally biased region" description="Basic and acidic residues" evidence="2">
    <location>
        <begin position="152"/>
        <end position="161"/>
    </location>
</feature>
<name>X7YR77_MYCKA</name>
<reference evidence="3 4" key="1">
    <citation type="submission" date="2013-12" db="EMBL/GenBank/DDBJ databases">
        <authorList>
            <person name="Brown-Elliot B."/>
            <person name="Wallace R."/>
            <person name="Lenaerts A."/>
            <person name="Ordway D."/>
            <person name="DeGroote M.A."/>
            <person name="Parker T."/>
            <person name="Sizemore C."/>
            <person name="Tallon L.J."/>
            <person name="Sadzewicz L.K."/>
            <person name="Sengamalay N."/>
            <person name="Fraser C.M."/>
            <person name="Hine E."/>
            <person name="Shefchek K.A."/>
            <person name="Das S.P."/>
            <person name="Tettelin H."/>
        </authorList>
    </citation>
    <scope>NUCLEOTIDE SEQUENCE [LARGE SCALE GENOMIC DNA]</scope>
    <source>
        <strain evidence="3 4">662</strain>
    </source>
</reference>
<dbReference type="Pfam" id="PF05443">
    <property type="entry name" value="ROS_MUCR"/>
    <property type="match status" value="1"/>
</dbReference>
<organism evidence="3 4">
    <name type="scientific">Mycobacterium kansasii 662</name>
    <dbReference type="NCBI Taxonomy" id="1299326"/>
    <lineage>
        <taxon>Bacteria</taxon>
        <taxon>Bacillati</taxon>
        <taxon>Actinomycetota</taxon>
        <taxon>Actinomycetes</taxon>
        <taxon>Mycobacteriales</taxon>
        <taxon>Mycobacteriaceae</taxon>
        <taxon>Mycobacterium</taxon>
    </lineage>
</organism>
<dbReference type="InterPro" id="IPR041920">
    <property type="entry name" value="ROS/MUCR_sf"/>
</dbReference>
<dbReference type="InterPro" id="IPR008807">
    <property type="entry name" value="ROS_MUCR"/>
</dbReference>